<dbReference type="Gramene" id="KOM36308">
    <property type="protein sequence ID" value="KOM36308"/>
    <property type="gene ID" value="LR48_Vigan02g245800"/>
</dbReference>
<accession>A0A0L9U0F3</accession>
<evidence type="ECO:0000313" key="2">
    <source>
        <dbReference type="EMBL" id="KOM36308.1"/>
    </source>
</evidence>
<protein>
    <submittedName>
        <fullName evidence="2">Uncharacterized protein</fullName>
    </submittedName>
</protein>
<evidence type="ECO:0000256" key="1">
    <source>
        <dbReference type="SAM" id="MobiDB-lite"/>
    </source>
</evidence>
<name>A0A0L9U0F3_PHAAN</name>
<feature type="region of interest" description="Disordered" evidence="1">
    <location>
        <begin position="30"/>
        <end position="49"/>
    </location>
</feature>
<gene>
    <name evidence="2" type="ORF">LR48_Vigan02g245800</name>
</gene>
<organism evidence="2 3">
    <name type="scientific">Phaseolus angularis</name>
    <name type="common">Azuki bean</name>
    <name type="synonym">Vigna angularis</name>
    <dbReference type="NCBI Taxonomy" id="3914"/>
    <lineage>
        <taxon>Eukaryota</taxon>
        <taxon>Viridiplantae</taxon>
        <taxon>Streptophyta</taxon>
        <taxon>Embryophyta</taxon>
        <taxon>Tracheophyta</taxon>
        <taxon>Spermatophyta</taxon>
        <taxon>Magnoliopsida</taxon>
        <taxon>eudicotyledons</taxon>
        <taxon>Gunneridae</taxon>
        <taxon>Pentapetalae</taxon>
        <taxon>rosids</taxon>
        <taxon>fabids</taxon>
        <taxon>Fabales</taxon>
        <taxon>Fabaceae</taxon>
        <taxon>Papilionoideae</taxon>
        <taxon>50 kb inversion clade</taxon>
        <taxon>NPAAA clade</taxon>
        <taxon>indigoferoid/millettioid clade</taxon>
        <taxon>Phaseoleae</taxon>
        <taxon>Vigna</taxon>
    </lineage>
</organism>
<proteinExistence type="predicted"/>
<dbReference type="Proteomes" id="UP000053144">
    <property type="component" value="Chromosome 2"/>
</dbReference>
<dbReference type="EMBL" id="CM003372">
    <property type="protein sequence ID" value="KOM36308.1"/>
    <property type="molecule type" value="Genomic_DNA"/>
</dbReference>
<evidence type="ECO:0000313" key="3">
    <source>
        <dbReference type="Proteomes" id="UP000053144"/>
    </source>
</evidence>
<feature type="compositionally biased region" description="Basic and acidic residues" evidence="1">
    <location>
        <begin position="32"/>
        <end position="49"/>
    </location>
</feature>
<reference evidence="3" key="1">
    <citation type="journal article" date="2015" name="Proc. Natl. Acad. Sci. U.S.A.">
        <title>Genome sequencing of adzuki bean (Vigna angularis) provides insight into high starch and low fat accumulation and domestication.</title>
        <authorList>
            <person name="Yang K."/>
            <person name="Tian Z."/>
            <person name="Chen C."/>
            <person name="Luo L."/>
            <person name="Zhao B."/>
            <person name="Wang Z."/>
            <person name="Yu L."/>
            <person name="Li Y."/>
            <person name="Sun Y."/>
            <person name="Li W."/>
            <person name="Chen Y."/>
            <person name="Li Y."/>
            <person name="Zhang Y."/>
            <person name="Ai D."/>
            <person name="Zhao J."/>
            <person name="Shang C."/>
            <person name="Ma Y."/>
            <person name="Wu B."/>
            <person name="Wang M."/>
            <person name="Gao L."/>
            <person name="Sun D."/>
            <person name="Zhang P."/>
            <person name="Guo F."/>
            <person name="Wang W."/>
            <person name="Li Y."/>
            <person name="Wang J."/>
            <person name="Varshney R.K."/>
            <person name="Wang J."/>
            <person name="Ling H.Q."/>
            <person name="Wan P."/>
        </authorList>
    </citation>
    <scope>NUCLEOTIDE SEQUENCE</scope>
    <source>
        <strain evidence="3">cv. Jingnong 6</strain>
    </source>
</reference>
<dbReference type="AlphaFoldDB" id="A0A0L9U0F3"/>
<sequence length="61" mass="7117">MKGKKKNEEITEAVECIGFGSTSNRVSKAFRPRFEEDRSRRGQQKGLERSVSENELYFDFL</sequence>